<accession>A0A803PA88</accession>
<sequence>MSNRQPQFQNLTENYASFSIEDDDEEGLLFEAGEDGLAEIDDRWLLVGRFLTNRSIDFQAMQNKIASLWQPGRGLGEERGSAISSKLTFGFNATLQQCNLVDIELQGHPFTWEKGRGSNNWIEIRLDRALATLAWLQPFSLNRIFPLFLLLTIVFRFEIENTWLKEPLCSEIIKECWELGHSFSFSGKLSLCAEKLKVWGKEITGSLNHRIKGYKKELKNLQNKREIVLVQGYQEVKKKLFKALDQRESYWKQRAKQFWLREGDQNSNYFHKAGSSRKKNNQIEQLKDAQGNWVTWESSLGEVMKDYFHNLFTSSNTNCMEVVDCVHPCVSAFVNSELCQPIQEEEAYVVSDASSDKSPVRLTDSGYRCWSIMQ</sequence>
<dbReference type="PANTHER" id="PTHR33710:SF71">
    <property type="entry name" value="ENDONUCLEASE_EXONUCLEASE_PHOSPHATASE DOMAIN-CONTAINING PROTEIN"/>
    <property type="match status" value="1"/>
</dbReference>
<reference evidence="2" key="1">
    <citation type="submission" date="2018-11" db="EMBL/GenBank/DDBJ databases">
        <authorList>
            <person name="Grassa J C."/>
        </authorList>
    </citation>
    <scope>NUCLEOTIDE SEQUENCE [LARGE SCALE GENOMIC DNA]</scope>
</reference>
<feature type="coiled-coil region" evidence="1">
    <location>
        <begin position="204"/>
        <end position="231"/>
    </location>
</feature>
<protein>
    <recommendedName>
        <fullName evidence="4">DUF4283 domain-containing protein</fullName>
    </recommendedName>
</protein>
<keyword evidence="1" id="KW-0175">Coiled coil</keyword>
<proteinExistence type="predicted"/>
<dbReference type="Proteomes" id="UP000596661">
    <property type="component" value="Chromosome 3"/>
</dbReference>
<dbReference type="EnsemblPlants" id="evm.model.03.747">
    <property type="protein sequence ID" value="cds.evm.model.03.747"/>
    <property type="gene ID" value="evm.TU.03.747"/>
</dbReference>
<evidence type="ECO:0000313" key="2">
    <source>
        <dbReference type="EnsemblPlants" id="cds.evm.model.03.747"/>
    </source>
</evidence>
<keyword evidence="3" id="KW-1185">Reference proteome</keyword>
<dbReference type="Gramene" id="evm.model.03.747">
    <property type="protein sequence ID" value="cds.evm.model.03.747"/>
    <property type="gene ID" value="evm.TU.03.747"/>
</dbReference>
<dbReference type="AlphaFoldDB" id="A0A803PA88"/>
<reference evidence="2" key="2">
    <citation type="submission" date="2021-03" db="UniProtKB">
        <authorList>
            <consortium name="EnsemblPlants"/>
        </authorList>
    </citation>
    <scope>IDENTIFICATION</scope>
</reference>
<evidence type="ECO:0000313" key="3">
    <source>
        <dbReference type="Proteomes" id="UP000596661"/>
    </source>
</evidence>
<evidence type="ECO:0008006" key="4">
    <source>
        <dbReference type="Google" id="ProtNLM"/>
    </source>
</evidence>
<evidence type="ECO:0000256" key="1">
    <source>
        <dbReference type="SAM" id="Coils"/>
    </source>
</evidence>
<dbReference type="EMBL" id="UZAU01000266">
    <property type="status" value="NOT_ANNOTATED_CDS"/>
    <property type="molecule type" value="Genomic_DNA"/>
</dbReference>
<dbReference type="PANTHER" id="PTHR33710">
    <property type="entry name" value="BNAC02G09200D PROTEIN"/>
    <property type="match status" value="1"/>
</dbReference>
<organism evidence="2 3">
    <name type="scientific">Cannabis sativa</name>
    <name type="common">Hemp</name>
    <name type="synonym">Marijuana</name>
    <dbReference type="NCBI Taxonomy" id="3483"/>
    <lineage>
        <taxon>Eukaryota</taxon>
        <taxon>Viridiplantae</taxon>
        <taxon>Streptophyta</taxon>
        <taxon>Embryophyta</taxon>
        <taxon>Tracheophyta</taxon>
        <taxon>Spermatophyta</taxon>
        <taxon>Magnoliopsida</taxon>
        <taxon>eudicotyledons</taxon>
        <taxon>Gunneridae</taxon>
        <taxon>Pentapetalae</taxon>
        <taxon>rosids</taxon>
        <taxon>fabids</taxon>
        <taxon>Rosales</taxon>
        <taxon>Cannabaceae</taxon>
        <taxon>Cannabis</taxon>
    </lineage>
</organism>
<name>A0A803PA88_CANSA</name>